<protein>
    <recommendedName>
        <fullName evidence="1">AAA+ ATPase domain-containing protein</fullName>
    </recommendedName>
</protein>
<dbReference type="InterPro" id="IPR049945">
    <property type="entry name" value="AAA_22"/>
</dbReference>
<dbReference type="PANTHER" id="PTHR35894:SF1">
    <property type="entry name" value="PHOSPHORIBULOKINASE _ URIDINE KINASE FAMILY"/>
    <property type="match status" value="1"/>
</dbReference>
<dbReference type="InterPro" id="IPR027417">
    <property type="entry name" value="P-loop_NTPase"/>
</dbReference>
<dbReference type="CDD" id="cd00009">
    <property type="entry name" value="AAA"/>
    <property type="match status" value="1"/>
</dbReference>
<name>A0A0F8Y5S7_9ZZZZ</name>
<proteinExistence type="predicted"/>
<dbReference type="SUPFAM" id="SSF52540">
    <property type="entry name" value="P-loop containing nucleoside triphosphate hydrolases"/>
    <property type="match status" value="1"/>
</dbReference>
<dbReference type="GO" id="GO:0016887">
    <property type="term" value="F:ATP hydrolysis activity"/>
    <property type="evidence" value="ECO:0007669"/>
    <property type="project" value="InterPro"/>
</dbReference>
<dbReference type="Pfam" id="PF13401">
    <property type="entry name" value="AAA_22"/>
    <property type="match status" value="1"/>
</dbReference>
<evidence type="ECO:0000259" key="1">
    <source>
        <dbReference type="SMART" id="SM00382"/>
    </source>
</evidence>
<reference evidence="2" key="1">
    <citation type="journal article" date="2015" name="Nature">
        <title>Complex archaea that bridge the gap between prokaryotes and eukaryotes.</title>
        <authorList>
            <person name="Spang A."/>
            <person name="Saw J.H."/>
            <person name="Jorgensen S.L."/>
            <person name="Zaremba-Niedzwiedzka K."/>
            <person name="Martijn J."/>
            <person name="Lind A.E."/>
            <person name="van Eijk R."/>
            <person name="Schleper C."/>
            <person name="Guy L."/>
            <person name="Ettema T.J."/>
        </authorList>
    </citation>
    <scope>NUCLEOTIDE SEQUENCE</scope>
</reference>
<dbReference type="InterPro" id="IPR003593">
    <property type="entry name" value="AAA+_ATPase"/>
</dbReference>
<dbReference type="AlphaFoldDB" id="A0A0F8Y5S7"/>
<accession>A0A0F8Y5S7</accession>
<dbReference type="SMART" id="SM00382">
    <property type="entry name" value="AAA"/>
    <property type="match status" value="1"/>
</dbReference>
<dbReference type="Gene3D" id="3.40.50.300">
    <property type="entry name" value="P-loop containing nucleotide triphosphate hydrolases"/>
    <property type="match status" value="1"/>
</dbReference>
<evidence type="ECO:0000313" key="2">
    <source>
        <dbReference type="EMBL" id="KKK76648.1"/>
    </source>
</evidence>
<dbReference type="EMBL" id="LAZR01055316">
    <property type="protein sequence ID" value="KKK76648.1"/>
    <property type="molecule type" value="Genomic_DNA"/>
</dbReference>
<organism evidence="2">
    <name type="scientific">marine sediment metagenome</name>
    <dbReference type="NCBI Taxonomy" id="412755"/>
    <lineage>
        <taxon>unclassified sequences</taxon>
        <taxon>metagenomes</taxon>
        <taxon>ecological metagenomes</taxon>
    </lineage>
</organism>
<dbReference type="InterPro" id="IPR052026">
    <property type="entry name" value="ExeA_AAA_ATPase_DNA-bind"/>
</dbReference>
<feature type="domain" description="AAA+ ATPase" evidence="1">
    <location>
        <begin position="44"/>
        <end position="185"/>
    </location>
</feature>
<comment type="caution">
    <text evidence="2">The sequence shown here is derived from an EMBL/GenBank/DDBJ whole genome shotgun (WGS) entry which is preliminary data.</text>
</comment>
<gene>
    <name evidence="2" type="ORF">LCGC14_2861520</name>
</gene>
<sequence>MKNTVLDFFGFSQIPFSKLLSPKQLFYSHEYKEAFAQLEYGIPIEDIMLLSGPVGCGKSAVLNALIHSLDPNRYSPIYIRGNSLSEAELYKTILSGLDHKPPYSSGASKRLFYKLIPELSKKPVIFVDDAQEVKESALLALKSMVNFGSDSENRITFILCGQPELKSTLKYSQFLALKQRIRLFFHMQGLSLQETCAYINHQTEIAGKPTPVFADDAKAKIHHSAEGIPRRINLICYRSIVNAALNEISIIDSKNLNLDDISD</sequence>
<dbReference type="PANTHER" id="PTHR35894">
    <property type="entry name" value="GENERAL SECRETION PATHWAY PROTEIN A-RELATED"/>
    <property type="match status" value="1"/>
</dbReference>